<evidence type="ECO:0000313" key="2">
    <source>
        <dbReference type="Proteomes" id="UP000294145"/>
    </source>
</evidence>
<dbReference type="Pfam" id="PF12261">
    <property type="entry name" value="T_hemolysin"/>
    <property type="match status" value="1"/>
</dbReference>
<dbReference type="Proteomes" id="UP000294145">
    <property type="component" value="Unassembled WGS sequence"/>
</dbReference>
<comment type="caution">
    <text evidence="1">The sequence shown here is derived from an EMBL/GenBank/DDBJ whole genome shotgun (WGS) entry which is preliminary data.</text>
</comment>
<dbReference type="InterPro" id="IPR022050">
    <property type="entry name" value="T_hemolysin"/>
</dbReference>
<evidence type="ECO:0000313" key="1">
    <source>
        <dbReference type="EMBL" id="TBM43347.1"/>
    </source>
</evidence>
<gene>
    <name evidence="1" type="ORF">EYB64_07920</name>
</gene>
<organism evidence="1 2">
    <name type="scientific">Vibrio cholerae</name>
    <dbReference type="NCBI Taxonomy" id="666"/>
    <lineage>
        <taxon>Bacteria</taxon>
        <taxon>Pseudomonadati</taxon>
        <taxon>Pseudomonadota</taxon>
        <taxon>Gammaproteobacteria</taxon>
        <taxon>Vibrionales</taxon>
        <taxon>Vibrionaceae</taxon>
        <taxon>Vibrio</taxon>
    </lineage>
</organism>
<dbReference type="RefSeq" id="WP_000803563.1">
    <property type="nucleotide sequence ID" value="NZ_CBCSBK010000012.1"/>
</dbReference>
<dbReference type="EMBL" id="SISP01000010">
    <property type="protein sequence ID" value="TBM43347.1"/>
    <property type="molecule type" value="Genomic_DNA"/>
</dbReference>
<reference evidence="1 2" key="1">
    <citation type="submission" date="2019-02" db="EMBL/GenBank/DDBJ databases">
        <title>Genomic plasticity associated with the antimicrobial resistance in Vibrio cholerae.</title>
        <authorList>
            <person name="Verma J."/>
            <person name="Bag S."/>
            <person name="Saha B."/>
            <person name="Kumar P."/>
            <person name="Ghosh T.S."/>
            <person name="Dayal M."/>
            <person name="Senapati T."/>
            <person name="Mehra S."/>
            <person name="Dey P."/>
            <person name="Desigamani A."/>
            <person name="Kumar D."/>
            <person name="Rana P."/>
            <person name="Kumar B."/>
            <person name="Maiti T.K."/>
            <person name="Sharma N.C."/>
            <person name="Bhadra R.K."/>
            <person name="Mutreja A."/>
            <person name="Nair G.B."/>
            <person name="Ramamurthy T."/>
            <person name="Das B."/>
        </authorList>
    </citation>
    <scope>NUCLEOTIDE SEQUENCE [LARGE SCALE GENOMIC DNA]</scope>
    <source>
        <strain evidence="1 2">IDH06781</strain>
    </source>
</reference>
<name>A0A0E4GHY7_VIBCL</name>
<protein>
    <submittedName>
        <fullName evidence="1">Delta-VPH</fullName>
    </submittedName>
</protein>
<accession>A0A0E4GHY7</accession>
<proteinExistence type="predicted"/>
<sequence length="200" mass="22732">MKPLPCLADLTLEVITPTHPRWNEAIKLVDERYQQAFDAHLTAYMPAYLALLDKQVMKSVCGYRIAEQEPLFLEQYLDEPADRLLAQRFACPIPRGKLIEFGHLASFGRGLSAFHFRLMAQQLVAMGFEWCIFTATDPLHALMRRFGLQPALIAQASPARIPNASQIWGTYYQHRPRILAGNLVHGCAHLNQLHLNQKQA</sequence>
<dbReference type="AlphaFoldDB" id="A0A0E4GHY7"/>